<keyword evidence="1" id="KW-0472">Membrane</keyword>
<evidence type="ECO:0000313" key="3">
    <source>
        <dbReference type="Proteomes" id="UP000003856"/>
    </source>
</evidence>
<protein>
    <recommendedName>
        <fullName evidence="4">Zinc-ribbon domain-containing protein</fullName>
    </recommendedName>
</protein>
<name>C5SZH3_ACIDE</name>
<evidence type="ECO:0008006" key="4">
    <source>
        <dbReference type="Google" id="ProtNLM"/>
    </source>
</evidence>
<dbReference type="RefSeq" id="WP_005792678.1">
    <property type="nucleotide sequence ID" value="NZ_ACQT01000001.1"/>
</dbReference>
<keyword evidence="1" id="KW-0812">Transmembrane</keyword>
<feature type="transmembrane region" description="Helical" evidence="1">
    <location>
        <begin position="90"/>
        <end position="109"/>
    </location>
</feature>
<proteinExistence type="predicted"/>
<feature type="transmembrane region" description="Helical" evidence="1">
    <location>
        <begin position="66"/>
        <end position="84"/>
    </location>
</feature>
<accession>C5SZH3</accession>
<dbReference type="AlphaFoldDB" id="C5SZH3"/>
<organism evidence="2 3">
    <name type="scientific">Acidovorax delafieldii 2AN</name>
    <dbReference type="NCBI Taxonomy" id="573060"/>
    <lineage>
        <taxon>Bacteria</taxon>
        <taxon>Pseudomonadati</taxon>
        <taxon>Pseudomonadota</taxon>
        <taxon>Betaproteobacteria</taxon>
        <taxon>Burkholderiales</taxon>
        <taxon>Comamonadaceae</taxon>
        <taxon>Acidovorax</taxon>
    </lineage>
</organism>
<feature type="transmembrane region" description="Helical" evidence="1">
    <location>
        <begin position="36"/>
        <end position="54"/>
    </location>
</feature>
<evidence type="ECO:0000256" key="1">
    <source>
        <dbReference type="SAM" id="Phobius"/>
    </source>
</evidence>
<reference evidence="2 3" key="1">
    <citation type="submission" date="2009-05" db="EMBL/GenBank/DDBJ databases">
        <title>The draft genome of Acidovorax delafieldii 2AN.</title>
        <authorList>
            <consortium name="US DOE Joint Genome Institute (JGI-PGF)"/>
            <person name="Lucas S."/>
            <person name="Copeland A."/>
            <person name="Lapidus A."/>
            <person name="Glavina del Rio T."/>
            <person name="Tice H."/>
            <person name="Bruce D."/>
            <person name="Goodwin L."/>
            <person name="Pitluck S."/>
            <person name="Larimer F."/>
            <person name="Land M.L."/>
            <person name="Hauser L."/>
            <person name="Shelobolina E.S."/>
            <person name="Picardal F."/>
            <person name="Roden E."/>
            <person name="Emerson D."/>
        </authorList>
    </citation>
    <scope>NUCLEOTIDE SEQUENCE [LARGE SCALE GENOMIC DNA]</scope>
    <source>
        <strain evidence="2 3">2AN</strain>
    </source>
</reference>
<keyword evidence="1" id="KW-1133">Transmembrane helix</keyword>
<dbReference type="Proteomes" id="UP000003856">
    <property type="component" value="Unassembled WGS sequence"/>
</dbReference>
<gene>
    <name evidence="2" type="ORF">AcdelDRAFT_0053</name>
</gene>
<comment type="caution">
    <text evidence="2">The sequence shown here is derived from an EMBL/GenBank/DDBJ whole genome shotgun (WGS) entry which is preliminary data.</text>
</comment>
<evidence type="ECO:0000313" key="2">
    <source>
        <dbReference type="EMBL" id="EER62369.1"/>
    </source>
</evidence>
<sequence length="111" mass="11272">MTFCRGCGHQIHETAVSCPQCGAVQRTPATVREGSLWLPVSGLVCGLIPALALFDSQSWDRDQLAGAVLFAFAALVLGGVGLAHQPHGQGLAIAALVLGALGLLGAIGTQV</sequence>
<dbReference type="EMBL" id="ACQT01000001">
    <property type="protein sequence ID" value="EER62369.1"/>
    <property type="molecule type" value="Genomic_DNA"/>
</dbReference>
<dbReference type="PATRIC" id="fig|573060.9.peg.5191"/>
<keyword evidence="3" id="KW-1185">Reference proteome</keyword>